<keyword evidence="1" id="KW-0472">Membrane</keyword>
<keyword evidence="1" id="KW-1133">Transmembrane helix</keyword>
<feature type="transmembrane region" description="Helical" evidence="1">
    <location>
        <begin position="12"/>
        <end position="37"/>
    </location>
</feature>
<proteinExistence type="predicted"/>
<protein>
    <submittedName>
        <fullName evidence="2">YggT family protein</fullName>
    </submittedName>
</protein>
<gene>
    <name evidence="2" type="ORF">H8R10_08350</name>
</gene>
<feature type="transmembrane region" description="Helical" evidence="1">
    <location>
        <begin position="87"/>
        <end position="109"/>
    </location>
</feature>
<dbReference type="EMBL" id="JACRUO010000003">
    <property type="protein sequence ID" value="MBD3690233.1"/>
    <property type="molecule type" value="Genomic_DNA"/>
</dbReference>
<dbReference type="InterPro" id="IPR003425">
    <property type="entry name" value="CCB3/YggT"/>
</dbReference>
<evidence type="ECO:0000313" key="3">
    <source>
        <dbReference type="Proteomes" id="UP000627538"/>
    </source>
</evidence>
<dbReference type="GO" id="GO:0016020">
    <property type="term" value="C:membrane"/>
    <property type="evidence" value="ECO:0007669"/>
    <property type="project" value="InterPro"/>
</dbReference>
<sequence>MTRREVSLINPHGIVLLAAQVCSWIISIYLLILLVRAVLEWIRFFVPQMRPPGVLLVIANIVYALTDPPLRALRRVIPPARLGSVSLDVGFIVLFFGLMILRRVIWYLAYLLM</sequence>
<reference evidence="2 3" key="1">
    <citation type="submission" date="2020-08" db="EMBL/GenBank/DDBJ databases">
        <title>Winkia gen. nov., sp. nov., isolated from faeces of the Anser albifrons in China.</title>
        <authorList>
            <person name="Liu Q."/>
        </authorList>
    </citation>
    <scope>NUCLEOTIDE SEQUENCE [LARGE SCALE GENOMIC DNA]</scope>
    <source>
        <strain evidence="2 3">C62</strain>
    </source>
</reference>
<name>A0A8I0KV02_9ACTO</name>
<keyword evidence="1" id="KW-0812">Transmembrane</keyword>
<dbReference type="AlphaFoldDB" id="A0A8I0KV02"/>
<keyword evidence="3" id="KW-1185">Reference proteome</keyword>
<organism evidence="2 3">
    <name type="scientific">Nanchangia anserum</name>
    <dbReference type="NCBI Taxonomy" id="2692125"/>
    <lineage>
        <taxon>Bacteria</taxon>
        <taxon>Bacillati</taxon>
        <taxon>Actinomycetota</taxon>
        <taxon>Actinomycetes</taxon>
        <taxon>Actinomycetales</taxon>
        <taxon>Actinomycetaceae</taxon>
        <taxon>Nanchangia</taxon>
    </lineage>
</organism>
<evidence type="ECO:0000313" key="2">
    <source>
        <dbReference type="EMBL" id="MBD3690233.1"/>
    </source>
</evidence>
<dbReference type="Proteomes" id="UP000627538">
    <property type="component" value="Unassembled WGS sequence"/>
</dbReference>
<comment type="caution">
    <text evidence="2">The sequence shown here is derived from an EMBL/GenBank/DDBJ whole genome shotgun (WGS) entry which is preliminary data.</text>
</comment>
<accession>A0A8I0KV02</accession>
<evidence type="ECO:0000256" key="1">
    <source>
        <dbReference type="SAM" id="Phobius"/>
    </source>
</evidence>
<dbReference type="Pfam" id="PF02325">
    <property type="entry name" value="CCB3_YggT"/>
    <property type="match status" value="1"/>
</dbReference>